<dbReference type="Proteomes" id="UP000237481">
    <property type="component" value="Unassembled WGS sequence"/>
</dbReference>
<organism evidence="2 3">
    <name type="scientific">Tolypocladium paradoxum</name>
    <dbReference type="NCBI Taxonomy" id="94208"/>
    <lineage>
        <taxon>Eukaryota</taxon>
        <taxon>Fungi</taxon>
        <taxon>Dikarya</taxon>
        <taxon>Ascomycota</taxon>
        <taxon>Pezizomycotina</taxon>
        <taxon>Sordariomycetes</taxon>
        <taxon>Hypocreomycetidae</taxon>
        <taxon>Hypocreales</taxon>
        <taxon>Ophiocordycipitaceae</taxon>
        <taxon>Tolypocladium</taxon>
    </lineage>
</organism>
<dbReference type="EMBL" id="PKSG01000967">
    <property type="protein sequence ID" value="POR31898.1"/>
    <property type="molecule type" value="Genomic_DNA"/>
</dbReference>
<keyword evidence="3" id="KW-1185">Reference proteome</keyword>
<reference evidence="2 3" key="1">
    <citation type="submission" date="2018-01" db="EMBL/GenBank/DDBJ databases">
        <title>Harnessing the power of phylogenomics to disentangle the directionality and signatures of interkingdom host jumping in the parasitic fungal genus Tolypocladium.</title>
        <authorList>
            <person name="Quandt C.A."/>
            <person name="Patterson W."/>
            <person name="Spatafora J.W."/>
        </authorList>
    </citation>
    <scope>NUCLEOTIDE SEQUENCE [LARGE SCALE GENOMIC DNA]</scope>
    <source>
        <strain evidence="2 3">NRBC 100945</strain>
    </source>
</reference>
<dbReference type="AlphaFoldDB" id="A0A2S4KNY7"/>
<proteinExistence type="predicted"/>
<feature type="region of interest" description="Disordered" evidence="1">
    <location>
        <begin position="92"/>
        <end position="111"/>
    </location>
</feature>
<gene>
    <name evidence="2" type="ORF">TPAR_09586</name>
</gene>
<accession>A0A2S4KNY7</accession>
<evidence type="ECO:0000313" key="3">
    <source>
        <dbReference type="Proteomes" id="UP000237481"/>
    </source>
</evidence>
<name>A0A2S4KNY7_9HYPO</name>
<sequence length="179" mass="19593">MACSAKVLVEMKLPAVAGHAPLLKVPPEISMLFFLHLSLKTKLCWILLQGTSWGPCLVQSWSTGSPEAPGSLCEYYVTRIRIQQLVAGGVAGREGTGQEESAQPVRRLPPLSPHAGEGWTATLAKMDMQDWDKTQEKRWQTAVAWFGAGVKGAMSGLSGTRVRIMWTVKRGQRPGTIRH</sequence>
<evidence type="ECO:0000313" key="2">
    <source>
        <dbReference type="EMBL" id="POR31898.1"/>
    </source>
</evidence>
<evidence type="ECO:0000256" key="1">
    <source>
        <dbReference type="SAM" id="MobiDB-lite"/>
    </source>
</evidence>
<protein>
    <submittedName>
        <fullName evidence="2">Uncharacterized protein</fullName>
    </submittedName>
</protein>
<comment type="caution">
    <text evidence="2">The sequence shown here is derived from an EMBL/GenBank/DDBJ whole genome shotgun (WGS) entry which is preliminary data.</text>
</comment>